<reference evidence="4 5" key="1">
    <citation type="submission" date="2011-02" db="EMBL/GenBank/DDBJ databases">
        <authorList>
            <person name="Weinstock G."/>
            <person name="Sodergren E."/>
            <person name="Clifton S."/>
            <person name="Fulton L."/>
            <person name="Fulton B."/>
            <person name="Courtney L."/>
            <person name="Fronick C."/>
            <person name="Harrison M."/>
            <person name="Strong C."/>
            <person name="Farmer C."/>
            <person name="Delahaunty K."/>
            <person name="Markovic C."/>
            <person name="Hall O."/>
            <person name="Minx P."/>
            <person name="Tomlinson C."/>
            <person name="Mitreva M."/>
            <person name="Hou S."/>
            <person name="Chen J."/>
            <person name="Wollam A."/>
            <person name="Pepin K.H."/>
            <person name="Johnson M."/>
            <person name="Bhonagiri V."/>
            <person name="Zhang X."/>
            <person name="Suruliraj S."/>
            <person name="Warren W."/>
            <person name="Chinwalla A."/>
            <person name="Mardis E.R."/>
            <person name="Wilson R.K."/>
        </authorList>
    </citation>
    <scope>NUCLEOTIDE SEQUENCE [LARGE SCALE GENOMIC DNA]</scope>
    <source>
        <strain evidence="4 5">YIT 11841</strain>
    </source>
</reference>
<dbReference type="InterPro" id="IPR018357">
    <property type="entry name" value="Hexapep_transf_CS"/>
</dbReference>
<keyword evidence="3" id="KW-0012">Acyltransferase</keyword>
<evidence type="ECO:0000256" key="2">
    <source>
        <dbReference type="ARBA" id="ARBA00022737"/>
    </source>
</evidence>
<proteinExistence type="predicted"/>
<dbReference type="Gene3D" id="2.160.10.10">
    <property type="entry name" value="Hexapeptide repeat proteins"/>
    <property type="match status" value="1"/>
</dbReference>
<comment type="caution">
    <text evidence="4">The sequence shown here is derived from an EMBL/GenBank/DDBJ whole genome shotgun (WGS) entry which is preliminary data.</text>
</comment>
<dbReference type="InterPro" id="IPR001451">
    <property type="entry name" value="Hexapep"/>
</dbReference>
<accession>F3QTP4</accession>
<dbReference type="AlphaFoldDB" id="F3QTP4"/>
<dbReference type="InterPro" id="IPR011004">
    <property type="entry name" value="Trimer_LpxA-like_sf"/>
</dbReference>
<evidence type="ECO:0000313" key="5">
    <source>
        <dbReference type="Proteomes" id="UP000005546"/>
    </source>
</evidence>
<dbReference type="HOGENOM" id="CLU_051638_17_3_10"/>
<dbReference type="EMBL" id="AFBR01000038">
    <property type="protein sequence ID" value="EGG54457.1"/>
    <property type="molecule type" value="Genomic_DNA"/>
</dbReference>
<keyword evidence="1 4" id="KW-0808">Transferase</keyword>
<dbReference type="GO" id="GO:0016746">
    <property type="term" value="F:acyltransferase activity"/>
    <property type="evidence" value="ECO:0007669"/>
    <property type="project" value="UniProtKB-KW"/>
</dbReference>
<dbReference type="OrthoDB" id="9812571at2"/>
<keyword evidence="5" id="KW-1185">Reference proteome</keyword>
<dbReference type="Proteomes" id="UP000005546">
    <property type="component" value="Unassembled WGS sequence"/>
</dbReference>
<dbReference type="eggNOG" id="COG1045">
    <property type="taxonomic scope" value="Bacteria"/>
</dbReference>
<dbReference type="Pfam" id="PF00132">
    <property type="entry name" value="Hexapep"/>
    <property type="match status" value="1"/>
</dbReference>
<dbReference type="PANTHER" id="PTHR42811">
    <property type="entry name" value="SERINE ACETYLTRANSFERASE"/>
    <property type="match status" value="1"/>
</dbReference>
<evidence type="ECO:0000313" key="4">
    <source>
        <dbReference type="EMBL" id="EGG54457.1"/>
    </source>
</evidence>
<evidence type="ECO:0000256" key="3">
    <source>
        <dbReference type="ARBA" id="ARBA00023315"/>
    </source>
</evidence>
<dbReference type="PROSITE" id="PS00101">
    <property type="entry name" value="HEXAPEP_TRANSFERASES"/>
    <property type="match status" value="1"/>
</dbReference>
<name>F3QTP4_9BACT</name>
<protein>
    <submittedName>
        <fullName evidence="4">Serine O-acetyltransferase family protein</fullName>
    </submittedName>
</protein>
<keyword evidence="2" id="KW-0677">Repeat</keyword>
<organism evidence="4 5">
    <name type="scientific">Paraprevotella xylaniphila YIT 11841</name>
    <dbReference type="NCBI Taxonomy" id="762982"/>
    <lineage>
        <taxon>Bacteria</taxon>
        <taxon>Pseudomonadati</taxon>
        <taxon>Bacteroidota</taxon>
        <taxon>Bacteroidia</taxon>
        <taxon>Bacteroidales</taxon>
        <taxon>Prevotellaceae</taxon>
        <taxon>Paraprevotella</taxon>
    </lineage>
</organism>
<dbReference type="SUPFAM" id="SSF51161">
    <property type="entry name" value="Trimeric LpxA-like enzymes"/>
    <property type="match status" value="1"/>
</dbReference>
<dbReference type="STRING" id="762982.HMPREF9442_01563"/>
<gene>
    <name evidence="4" type="ORF">HMPREF9442_01563</name>
</gene>
<sequence>MHGFSTMILVKEMGMNCMVNQQVTIGWANGGIPTIGNNVWIAAGAKVLGPITIGDDVIIGANAVVVKDVPSHSIVAGVPAKIIKRRNHTNEPWVLVD</sequence>
<evidence type="ECO:0000256" key="1">
    <source>
        <dbReference type="ARBA" id="ARBA00022679"/>
    </source>
</evidence>